<proteinExistence type="predicted"/>
<protein>
    <submittedName>
        <fullName evidence="1">NusG domain II-containing protein</fullName>
    </submittedName>
</protein>
<reference evidence="1" key="2">
    <citation type="submission" date="2021-09" db="EMBL/GenBank/DDBJ databases">
        <authorList>
            <person name="Gilroy R."/>
        </authorList>
    </citation>
    <scope>NUCLEOTIDE SEQUENCE</scope>
    <source>
        <strain evidence="1">ChiBcec21-2208</strain>
    </source>
</reference>
<evidence type="ECO:0000313" key="1">
    <source>
        <dbReference type="EMBL" id="HJG29528.1"/>
    </source>
</evidence>
<dbReference type="InterPro" id="IPR038690">
    <property type="entry name" value="NusG_2_sf"/>
</dbReference>
<name>A0A921IPF9_9FIRM</name>
<dbReference type="Proteomes" id="UP000782880">
    <property type="component" value="Unassembled WGS sequence"/>
</dbReference>
<gene>
    <name evidence="1" type="ORF">K8V20_12890</name>
</gene>
<sequence length="133" mass="14311">MRNDKPKQPRLTLCRGDILAAALIFLAAVALLIFFAAGTGGKAATVQVWQDGTLQGEYPLAVDREFVVEGRYRNTVQIQNGRVCILDADCPGQDCVKSGWHKETGQSIVCLPNRLELRLTGGADAPEIDGVTG</sequence>
<dbReference type="EMBL" id="DYVE01000328">
    <property type="protein sequence ID" value="HJG29528.1"/>
    <property type="molecule type" value="Genomic_DNA"/>
</dbReference>
<accession>A0A921IPF9</accession>
<organism evidence="1 2">
    <name type="scientific">Subdoligranulum variabile</name>
    <dbReference type="NCBI Taxonomy" id="214851"/>
    <lineage>
        <taxon>Bacteria</taxon>
        <taxon>Bacillati</taxon>
        <taxon>Bacillota</taxon>
        <taxon>Clostridia</taxon>
        <taxon>Eubacteriales</taxon>
        <taxon>Oscillospiraceae</taxon>
        <taxon>Subdoligranulum</taxon>
    </lineage>
</organism>
<comment type="caution">
    <text evidence="1">The sequence shown here is derived from an EMBL/GenBank/DDBJ whole genome shotgun (WGS) entry which is preliminary data.</text>
</comment>
<dbReference type="AlphaFoldDB" id="A0A921IPF9"/>
<dbReference type="Gene3D" id="2.60.320.10">
    <property type="entry name" value="N-utilization substance G protein NusG, insert domain"/>
    <property type="match status" value="1"/>
</dbReference>
<dbReference type="Pfam" id="PF07009">
    <property type="entry name" value="NusG_II"/>
    <property type="match status" value="1"/>
</dbReference>
<dbReference type="CDD" id="cd09910">
    <property type="entry name" value="NGN-insert_like"/>
    <property type="match status" value="1"/>
</dbReference>
<evidence type="ECO:0000313" key="2">
    <source>
        <dbReference type="Proteomes" id="UP000782880"/>
    </source>
</evidence>
<reference evidence="1" key="1">
    <citation type="journal article" date="2021" name="PeerJ">
        <title>Extensive microbial diversity within the chicken gut microbiome revealed by metagenomics and culture.</title>
        <authorList>
            <person name="Gilroy R."/>
            <person name="Ravi A."/>
            <person name="Getino M."/>
            <person name="Pursley I."/>
            <person name="Horton D.L."/>
            <person name="Alikhan N.F."/>
            <person name="Baker D."/>
            <person name="Gharbi K."/>
            <person name="Hall N."/>
            <person name="Watson M."/>
            <person name="Adriaenssens E.M."/>
            <person name="Foster-Nyarko E."/>
            <person name="Jarju S."/>
            <person name="Secka A."/>
            <person name="Antonio M."/>
            <person name="Oren A."/>
            <person name="Chaudhuri R.R."/>
            <person name="La Ragione R."/>
            <person name="Hildebrand F."/>
            <person name="Pallen M.J."/>
        </authorList>
    </citation>
    <scope>NUCLEOTIDE SEQUENCE</scope>
    <source>
        <strain evidence="1">ChiBcec21-2208</strain>
    </source>
</reference>